<feature type="transmembrane region" description="Helical" evidence="1">
    <location>
        <begin position="83"/>
        <end position="108"/>
    </location>
</feature>
<evidence type="ECO:0000256" key="1">
    <source>
        <dbReference type="SAM" id="Phobius"/>
    </source>
</evidence>
<feature type="transmembrane region" description="Helical" evidence="1">
    <location>
        <begin position="51"/>
        <end position="71"/>
    </location>
</feature>
<reference evidence="2" key="1">
    <citation type="submission" date="2019-05" db="EMBL/GenBank/DDBJ databases">
        <title>The de novo reference genome and transcriptome assemblies of the wild tomato species Solanum chilense.</title>
        <authorList>
            <person name="Stam R."/>
            <person name="Nosenko T."/>
            <person name="Hoerger A.C."/>
            <person name="Stephan W."/>
            <person name="Seidel M.A."/>
            <person name="Kuhn J.M.M."/>
            <person name="Haberer G."/>
            <person name="Tellier A."/>
        </authorList>
    </citation>
    <scope>NUCLEOTIDE SEQUENCE</scope>
    <source>
        <tissue evidence="2">Mature leaves</tissue>
    </source>
</reference>
<proteinExistence type="predicted"/>
<accession>A0A6N2AIH5</accession>
<protein>
    <submittedName>
        <fullName evidence="2">Uncharacterized protein</fullName>
    </submittedName>
</protein>
<evidence type="ECO:0000313" key="2">
    <source>
        <dbReference type="EMBL" id="TMW81549.1"/>
    </source>
</evidence>
<gene>
    <name evidence="2" type="ORF">EJD97_008990</name>
</gene>
<keyword evidence="1" id="KW-0472">Membrane</keyword>
<dbReference type="EMBL" id="RXGB01023707">
    <property type="protein sequence ID" value="TMW81549.1"/>
    <property type="molecule type" value="Genomic_DNA"/>
</dbReference>
<feature type="transmembrane region" description="Helical" evidence="1">
    <location>
        <begin position="15"/>
        <end position="39"/>
    </location>
</feature>
<comment type="caution">
    <text evidence="2">The sequence shown here is derived from an EMBL/GenBank/DDBJ whole genome shotgun (WGS) entry which is preliminary data.</text>
</comment>
<organism evidence="2">
    <name type="scientific">Solanum chilense</name>
    <name type="common">Tomato</name>
    <name type="synonym">Lycopersicon chilense</name>
    <dbReference type="NCBI Taxonomy" id="4083"/>
    <lineage>
        <taxon>Eukaryota</taxon>
        <taxon>Viridiplantae</taxon>
        <taxon>Streptophyta</taxon>
        <taxon>Embryophyta</taxon>
        <taxon>Tracheophyta</taxon>
        <taxon>Spermatophyta</taxon>
        <taxon>Magnoliopsida</taxon>
        <taxon>eudicotyledons</taxon>
        <taxon>Gunneridae</taxon>
        <taxon>Pentapetalae</taxon>
        <taxon>asterids</taxon>
        <taxon>lamiids</taxon>
        <taxon>Solanales</taxon>
        <taxon>Solanaceae</taxon>
        <taxon>Solanoideae</taxon>
        <taxon>Solaneae</taxon>
        <taxon>Solanum</taxon>
        <taxon>Solanum subgen. Lycopersicon</taxon>
    </lineage>
</organism>
<name>A0A6N2AIH5_SOLCI</name>
<keyword evidence="1" id="KW-1133">Transmembrane helix</keyword>
<feature type="non-terminal residue" evidence="2">
    <location>
        <position position="117"/>
    </location>
</feature>
<keyword evidence="1" id="KW-0812">Transmembrane</keyword>
<dbReference type="AlphaFoldDB" id="A0A6N2AIH5"/>
<sequence length="117" mass="13100">MYSPTLMVNLKFLTAHYLMMWCEFLSVIATLVGLIFFGANCVPKIWDALKFTDATTTVFVGFTYSAAIVLRDTHGIATKRDRLVSSVMILFVVSSSSVAICSDIYNLYNNAVKLRRV</sequence>